<dbReference type="Gene3D" id="3.90.550.10">
    <property type="entry name" value="Spore Coat Polysaccharide Biosynthesis Protein SpsA, Chain A"/>
    <property type="match status" value="1"/>
</dbReference>
<dbReference type="InterPro" id="IPR001173">
    <property type="entry name" value="Glyco_trans_2-like"/>
</dbReference>
<sequence>MCIAGIRAKQTAPEMQNPPNSQTCIEGGLRCQGVYKTTHQETPLVTIITVVFNGSRHLAKAMDSVFSQDYTNVEYIIIDGGSSDGTLDLIREHQARIDYWRSEPDEGIYDAMNKGIELARGDVIGLLNADDILYPAAISRIIEAMGGEAKEKYTCGAVDLIDETGAVYGHSRPFEKTIRERRRYLEMPCPHLSVFVGREVYERIGAFDTQFRLSADYDFLLRAIESNAPCTDLDFSVGAFRSGGSSGGMATWLETRRVLQTKGINSFYTNYIFVRSVTRSWLAGALPPTITSIIKRFTISKNNYFME</sequence>
<dbReference type="InterPro" id="IPR029044">
    <property type="entry name" value="Nucleotide-diphossugar_trans"/>
</dbReference>
<dbReference type="SUPFAM" id="SSF53448">
    <property type="entry name" value="Nucleotide-diphospho-sugar transferases"/>
    <property type="match status" value="1"/>
</dbReference>
<dbReference type="Proteomes" id="UP000199256">
    <property type="component" value="Unassembled WGS sequence"/>
</dbReference>
<dbReference type="STRING" id="1396821.SAMN05444515_12410"/>
<dbReference type="CDD" id="cd06433">
    <property type="entry name" value="GT_2_WfgS_like"/>
    <property type="match status" value="1"/>
</dbReference>
<name>A0A1H7RKU1_9GAMM</name>
<organism evidence="2 3">
    <name type="scientific">Ectothiorhodospira marina</name>
    <dbReference type="NCBI Taxonomy" id="1396821"/>
    <lineage>
        <taxon>Bacteria</taxon>
        <taxon>Pseudomonadati</taxon>
        <taxon>Pseudomonadota</taxon>
        <taxon>Gammaproteobacteria</taxon>
        <taxon>Chromatiales</taxon>
        <taxon>Ectothiorhodospiraceae</taxon>
        <taxon>Ectothiorhodospira</taxon>
    </lineage>
</organism>
<evidence type="ECO:0000313" key="2">
    <source>
        <dbReference type="EMBL" id="SEL60876.1"/>
    </source>
</evidence>
<dbReference type="Pfam" id="PF00535">
    <property type="entry name" value="Glycos_transf_2"/>
    <property type="match status" value="1"/>
</dbReference>
<dbReference type="GO" id="GO:0016758">
    <property type="term" value="F:hexosyltransferase activity"/>
    <property type="evidence" value="ECO:0007669"/>
    <property type="project" value="UniProtKB-ARBA"/>
</dbReference>
<evidence type="ECO:0000313" key="3">
    <source>
        <dbReference type="Proteomes" id="UP000199256"/>
    </source>
</evidence>
<dbReference type="EMBL" id="FOAA01000024">
    <property type="protein sequence ID" value="SEL60876.1"/>
    <property type="molecule type" value="Genomic_DNA"/>
</dbReference>
<dbReference type="PANTHER" id="PTHR22916:SF3">
    <property type="entry name" value="UDP-GLCNAC:BETAGAL BETA-1,3-N-ACETYLGLUCOSAMINYLTRANSFERASE-LIKE PROTEIN 1"/>
    <property type="match status" value="1"/>
</dbReference>
<protein>
    <submittedName>
        <fullName evidence="2">Glycosyl transferase family 2</fullName>
    </submittedName>
</protein>
<gene>
    <name evidence="2" type="ORF">SAMN05444515_12410</name>
</gene>
<keyword evidence="3" id="KW-1185">Reference proteome</keyword>
<proteinExistence type="predicted"/>
<evidence type="ECO:0000259" key="1">
    <source>
        <dbReference type="Pfam" id="PF00535"/>
    </source>
</evidence>
<feature type="domain" description="Glycosyltransferase 2-like" evidence="1">
    <location>
        <begin position="46"/>
        <end position="193"/>
    </location>
</feature>
<dbReference type="AlphaFoldDB" id="A0A1H7RKU1"/>
<dbReference type="PANTHER" id="PTHR22916">
    <property type="entry name" value="GLYCOSYLTRANSFERASE"/>
    <property type="match status" value="1"/>
</dbReference>
<keyword evidence="2" id="KW-0808">Transferase</keyword>
<reference evidence="3" key="1">
    <citation type="submission" date="2016-10" db="EMBL/GenBank/DDBJ databases">
        <authorList>
            <person name="Varghese N."/>
            <person name="Submissions S."/>
        </authorList>
    </citation>
    <scope>NUCLEOTIDE SEQUENCE [LARGE SCALE GENOMIC DNA]</scope>
    <source>
        <strain evidence="3">DSM 241</strain>
    </source>
</reference>
<accession>A0A1H7RKU1</accession>